<reference evidence="14" key="1">
    <citation type="submission" date="2022-11" db="UniProtKB">
        <authorList>
            <consortium name="WormBaseParasite"/>
        </authorList>
    </citation>
    <scope>IDENTIFICATION</scope>
</reference>
<evidence type="ECO:0000256" key="10">
    <source>
        <dbReference type="ARBA" id="ARBA00023273"/>
    </source>
</evidence>
<dbReference type="InterPro" id="IPR019306">
    <property type="entry name" value="TMEM231"/>
</dbReference>
<dbReference type="GO" id="GO:0060271">
    <property type="term" value="P:cilium assembly"/>
    <property type="evidence" value="ECO:0007669"/>
    <property type="project" value="TreeGrafter"/>
</dbReference>
<dbReference type="Proteomes" id="UP000887577">
    <property type="component" value="Unplaced"/>
</dbReference>
<evidence type="ECO:0000256" key="3">
    <source>
        <dbReference type="ARBA" id="ARBA00015087"/>
    </source>
</evidence>
<name>A0A914YZB5_9BILA</name>
<protein>
    <recommendedName>
        <fullName evidence="3">Transmembrane protein 231</fullName>
    </recommendedName>
</protein>
<evidence type="ECO:0000256" key="2">
    <source>
        <dbReference type="ARBA" id="ARBA00009082"/>
    </source>
</evidence>
<comment type="subcellular location">
    <subcellularLocation>
        <location evidence="1">Cell projection</location>
        <location evidence="1">Cilium membrane</location>
        <topology evidence="1">Multi-pass membrane protein</topology>
    </subcellularLocation>
</comment>
<keyword evidence="9" id="KW-0325">Glycoprotein</keyword>
<keyword evidence="4" id="KW-1003">Cell membrane</keyword>
<dbReference type="AlphaFoldDB" id="A0A914YZB5"/>
<evidence type="ECO:0000256" key="11">
    <source>
        <dbReference type="ARBA" id="ARBA00024803"/>
    </source>
</evidence>
<organism evidence="13 14">
    <name type="scientific">Panagrolaimus superbus</name>
    <dbReference type="NCBI Taxonomy" id="310955"/>
    <lineage>
        <taxon>Eukaryota</taxon>
        <taxon>Metazoa</taxon>
        <taxon>Ecdysozoa</taxon>
        <taxon>Nematoda</taxon>
        <taxon>Chromadorea</taxon>
        <taxon>Rhabditida</taxon>
        <taxon>Tylenchina</taxon>
        <taxon>Panagrolaimomorpha</taxon>
        <taxon>Panagrolaimoidea</taxon>
        <taxon>Panagrolaimidae</taxon>
        <taxon>Panagrolaimus</taxon>
    </lineage>
</organism>
<dbReference type="PANTHER" id="PTHR14605:SF1">
    <property type="entry name" value="TRANSMEMBRANE PROTEIN 231"/>
    <property type="match status" value="1"/>
</dbReference>
<evidence type="ECO:0000256" key="4">
    <source>
        <dbReference type="ARBA" id="ARBA00022475"/>
    </source>
</evidence>
<evidence type="ECO:0000313" key="13">
    <source>
        <dbReference type="Proteomes" id="UP000887577"/>
    </source>
</evidence>
<sequence length="279" mass="33630">MWKKTNTYLEQPNIEFSRKCFFIVANPSETNEYYFWSSFQKINDANSERLILPIIESRAFDYDNNGKMDEINIDISLTLPNSSFKVTYIFYFLQFKVYLDYRSVMELDIPIIGSIDRSYPSNQAFILGDLHFLQKVPLPSYGNYDFLDNFESDNTTEFGNLTNSFQVDDSLLQLFPLELHYQNMRRNYTLDIISKTEYFMPYIMNDENNEFIFHFNFKTRLQVLTYRTSAMELFKWFWLQYFTIFVFTKLLFRILSSFLYENQILSTLVSDPFKERKYD</sequence>
<dbReference type="Pfam" id="PF10149">
    <property type="entry name" value="TM231"/>
    <property type="match status" value="1"/>
</dbReference>
<comment type="function">
    <text evidence="11">Transmembrane component of the tectonic-like complex, a complex localized at the transition zone of primary cilia and acting as a barrier that prevents diffusion of transmembrane proteins between the cilia and plasma membranes. Required for ciliogenesis and sonic hedgehog/SHH signaling.</text>
</comment>
<dbReference type="PANTHER" id="PTHR14605">
    <property type="entry name" value="CHST5 PROTEIN"/>
    <property type="match status" value="1"/>
</dbReference>
<evidence type="ECO:0000256" key="12">
    <source>
        <dbReference type="SAM" id="Phobius"/>
    </source>
</evidence>
<evidence type="ECO:0000256" key="5">
    <source>
        <dbReference type="ARBA" id="ARBA00022692"/>
    </source>
</evidence>
<evidence type="ECO:0000256" key="7">
    <source>
        <dbReference type="ARBA" id="ARBA00023069"/>
    </source>
</evidence>
<proteinExistence type="inferred from homology"/>
<accession>A0A914YZB5</accession>
<evidence type="ECO:0000256" key="6">
    <source>
        <dbReference type="ARBA" id="ARBA00022989"/>
    </source>
</evidence>
<keyword evidence="8 12" id="KW-0472">Membrane</keyword>
<dbReference type="GO" id="GO:0035869">
    <property type="term" value="C:ciliary transition zone"/>
    <property type="evidence" value="ECO:0007669"/>
    <property type="project" value="TreeGrafter"/>
</dbReference>
<evidence type="ECO:0000256" key="1">
    <source>
        <dbReference type="ARBA" id="ARBA00004272"/>
    </source>
</evidence>
<keyword evidence="10" id="KW-0966">Cell projection</keyword>
<dbReference type="GO" id="GO:0060170">
    <property type="term" value="C:ciliary membrane"/>
    <property type="evidence" value="ECO:0007669"/>
    <property type="project" value="UniProtKB-SubCell"/>
</dbReference>
<feature type="transmembrane region" description="Helical" evidence="12">
    <location>
        <begin position="236"/>
        <end position="260"/>
    </location>
</feature>
<dbReference type="WBParaSite" id="PSU_v2.g5290.t1">
    <property type="protein sequence ID" value="PSU_v2.g5290.t1"/>
    <property type="gene ID" value="PSU_v2.g5290"/>
</dbReference>
<evidence type="ECO:0000256" key="9">
    <source>
        <dbReference type="ARBA" id="ARBA00023180"/>
    </source>
</evidence>
<keyword evidence="6 12" id="KW-1133">Transmembrane helix</keyword>
<evidence type="ECO:0000313" key="14">
    <source>
        <dbReference type="WBParaSite" id="PSU_v2.g5290.t1"/>
    </source>
</evidence>
<comment type="similarity">
    <text evidence="2">Belongs to the TMEM231 family.</text>
</comment>
<evidence type="ECO:0000256" key="8">
    <source>
        <dbReference type="ARBA" id="ARBA00023136"/>
    </source>
</evidence>
<keyword evidence="7" id="KW-0969">Cilium</keyword>
<keyword evidence="5 12" id="KW-0812">Transmembrane</keyword>
<dbReference type="GO" id="GO:0032880">
    <property type="term" value="P:regulation of protein localization"/>
    <property type="evidence" value="ECO:0007669"/>
    <property type="project" value="TreeGrafter"/>
</dbReference>
<keyword evidence="13" id="KW-1185">Reference proteome</keyword>